<keyword evidence="2" id="KW-1003">Cell membrane</keyword>
<feature type="transmembrane region" description="Helical" evidence="6">
    <location>
        <begin position="35"/>
        <end position="59"/>
    </location>
</feature>
<comment type="subcellular location">
    <subcellularLocation>
        <location evidence="1">Cell membrane</location>
        <topology evidence="1">Multi-pass membrane protein</topology>
    </subcellularLocation>
</comment>
<feature type="domain" description="RDD" evidence="7">
    <location>
        <begin position="32"/>
        <end position="152"/>
    </location>
</feature>
<keyword evidence="5 6" id="KW-0472">Membrane</keyword>
<gene>
    <name evidence="8" type="ORF">CBW46_008100</name>
</gene>
<evidence type="ECO:0000256" key="2">
    <source>
        <dbReference type="ARBA" id="ARBA00022475"/>
    </source>
</evidence>
<keyword evidence="4 6" id="KW-1133">Transmembrane helix</keyword>
<comment type="caution">
    <text evidence="8">The sequence shown here is derived from an EMBL/GenBank/DDBJ whole genome shotgun (WGS) entry which is preliminary data.</text>
</comment>
<evidence type="ECO:0000313" key="9">
    <source>
        <dbReference type="Proteomes" id="UP000214746"/>
    </source>
</evidence>
<organism evidence="8 9">
    <name type="scientific">Paenibacillus xerothermodurans</name>
    <dbReference type="NCBI Taxonomy" id="1977292"/>
    <lineage>
        <taxon>Bacteria</taxon>
        <taxon>Bacillati</taxon>
        <taxon>Bacillota</taxon>
        <taxon>Bacilli</taxon>
        <taxon>Bacillales</taxon>
        <taxon>Paenibacillaceae</taxon>
        <taxon>Paenibacillus</taxon>
    </lineage>
</organism>
<evidence type="ECO:0000256" key="1">
    <source>
        <dbReference type="ARBA" id="ARBA00004651"/>
    </source>
</evidence>
<reference evidence="8" key="1">
    <citation type="submission" date="2018-06" db="EMBL/GenBank/DDBJ databases">
        <title>Paenibacillus xerothermodurans sp. nov. an extremely dry heat resistant spore forming bacterium isolated from the soil of Cape Canaveral, Florida.</title>
        <authorList>
            <person name="Seuylemezian A."/>
            <person name="Kaur N."/>
            <person name="Patil P."/>
            <person name="Patil P."/>
            <person name="Mayilraj S."/>
            <person name="Vaishampayan P."/>
        </authorList>
    </citation>
    <scope>NUCLEOTIDE SEQUENCE [LARGE SCALE GENOMIC DNA]</scope>
    <source>
        <strain evidence="8">ATCC 27380</strain>
    </source>
</reference>
<dbReference type="AlphaFoldDB" id="A0A2W1P2F8"/>
<dbReference type="PANTHER" id="PTHR36115:SF4">
    <property type="entry name" value="MEMBRANE PROTEIN"/>
    <property type="match status" value="1"/>
</dbReference>
<keyword evidence="9" id="KW-1185">Reference proteome</keyword>
<sequence length="159" mass="17590">MQAMERPNDNEPLAPMGNVPFTGMRPAVEQRYAGFWIRFAALILDVIALQIVFIVMNLLLGEDLLEPSTGVSLFQSLLSLVYYIVMTVVYGQTVGKMATGIKVVRADGGANTWGSIILRELPGKLVSSIILCIGYMMAGWDREKRALHDRMASTRVVKI</sequence>
<proteinExistence type="predicted"/>
<dbReference type="InterPro" id="IPR051791">
    <property type="entry name" value="Pra-immunoreactive"/>
</dbReference>
<keyword evidence="3 6" id="KW-0812">Transmembrane</keyword>
<evidence type="ECO:0000256" key="6">
    <source>
        <dbReference type="SAM" id="Phobius"/>
    </source>
</evidence>
<dbReference type="Proteomes" id="UP000214746">
    <property type="component" value="Unassembled WGS sequence"/>
</dbReference>
<dbReference type="PANTHER" id="PTHR36115">
    <property type="entry name" value="PROLINE-RICH ANTIGEN HOMOLOG-RELATED"/>
    <property type="match status" value="1"/>
</dbReference>
<evidence type="ECO:0000256" key="3">
    <source>
        <dbReference type="ARBA" id="ARBA00022692"/>
    </source>
</evidence>
<dbReference type="Pfam" id="PF06271">
    <property type="entry name" value="RDD"/>
    <property type="match status" value="1"/>
</dbReference>
<feature type="transmembrane region" description="Helical" evidence="6">
    <location>
        <begin position="71"/>
        <end position="90"/>
    </location>
</feature>
<dbReference type="InterPro" id="IPR010432">
    <property type="entry name" value="RDD"/>
</dbReference>
<evidence type="ECO:0000259" key="7">
    <source>
        <dbReference type="Pfam" id="PF06271"/>
    </source>
</evidence>
<accession>A0A2W1P2F8</accession>
<dbReference type="EMBL" id="NHRJ02000003">
    <property type="protein sequence ID" value="PZE21318.1"/>
    <property type="molecule type" value="Genomic_DNA"/>
</dbReference>
<evidence type="ECO:0000256" key="4">
    <source>
        <dbReference type="ARBA" id="ARBA00022989"/>
    </source>
</evidence>
<name>A0A2W1P2F8_PAEXE</name>
<evidence type="ECO:0000313" key="8">
    <source>
        <dbReference type="EMBL" id="PZE21318.1"/>
    </source>
</evidence>
<evidence type="ECO:0000256" key="5">
    <source>
        <dbReference type="ARBA" id="ARBA00023136"/>
    </source>
</evidence>
<dbReference type="GO" id="GO:0005886">
    <property type="term" value="C:plasma membrane"/>
    <property type="evidence" value="ECO:0007669"/>
    <property type="project" value="UniProtKB-SubCell"/>
</dbReference>
<protein>
    <submittedName>
        <fullName evidence="8">RDD family protein</fullName>
    </submittedName>
</protein>